<dbReference type="Proteomes" id="UP000279271">
    <property type="component" value="Unassembled WGS sequence"/>
</dbReference>
<dbReference type="PROSITE" id="PS50968">
    <property type="entry name" value="BIOTINYL_LIPOYL"/>
    <property type="match status" value="1"/>
</dbReference>
<comment type="similarity">
    <text evidence="4">Belongs to the GcvH family.</text>
</comment>
<evidence type="ECO:0000256" key="11">
    <source>
        <dbReference type="PIRSR" id="PIRSR617453-50"/>
    </source>
</evidence>
<dbReference type="GO" id="GO:0007052">
    <property type="term" value="P:mitotic spindle organization"/>
    <property type="evidence" value="ECO:0007669"/>
    <property type="project" value="TreeGrafter"/>
</dbReference>
<organism evidence="15 16">
    <name type="scientific">Auxenochlorella protothecoides</name>
    <name type="common">Green microalga</name>
    <name type="synonym">Chlorella protothecoides</name>
    <dbReference type="NCBI Taxonomy" id="3075"/>
    <lineage>
        <taxon>Eukaryota</taxon>
        <taxon>Viridiplantae</taxon>
        <taxon>Chlorophyta</taxon>
        <taxon>core chlorophytes</taxon>
        <taxon>Trebouxiophyceae</taxon>
        <taxon>Chlorellales</taxon>
        <taxon>Chlorellaceae</taxon>
        <taxon>Auxenochlorella</taxon>
    </lineage>
</organism>
<evidence type="ECO:0000256" key="10">
    <source>
        <dbReference type="ARBA" id="ARBA00023273"/>
    </source>
</evidence>
<dbReference type="GO" id="GO:0072686">
    <property type="term" value="C:mitotic spindle"/>
    <property type="evidence" value="ECO:0007669"/>
    <property type="project" value="TreeGrafter"/>
</dbReference>
<evidence type="ECO:0000256" key="6">
    <source>
        <dbReference type="ARBA" id="ARBA00022737"/>
    </source>
</evidence>
<dbReference type="PROSITE" id="PS51336">
    <property type="entry name" value="DM10"/>
    <property type="match status" value="3"/>
</dbReference>
<dbReference type="InterPro" id="IPR033753">
    <property type="entry name" value="GCV_H/Fam206"/>
</dbReference>
<evidence type="ECO:0000256" key="9">
    <source>
        <dbReference type="ARBA" id="ARBA00023212"/>
    </source>
</evidence>
<dbReference type="GO" id="GO:0000281">
    <property type="term" value="P:mitotic cytokinesis"/>
    <property type="evidence" value="ECO:0007669"/>
    <property type="project" value="TreeGrafter"/>
</dbReference>
<evidence type="ECO:0000259" key="13">
    <source>
        <dbReference type="PROSITE" id="PS50968"/>
    </source>
</evidence>
<dbReference type="GO" id="GO:0005960">
    <property type="term" value="C:glycine cleavage complex"/>
    <property type="evidence" value="ECO:0007669"/>
    <property type="project" value="InterPro"/>
</dbReference>
<dbReference type="InterPro" id="IPR017453">
    <property type="entry name" value="GCV_H_sub"/>
</dbReference>
<dbReference type="InterPro" id="IPR040193">
    <property type="entry name" value="EFHC1/EFHC2/EFHB"/>
</dbReference>
<evidence type="ECO:0008006" key="17">
    <source>
        <dbReference type="Google" id="ProtNLM"/>
    </source>
</evidence>
<accession>A0A3M7L2U9</accession>
<keyword evidence="5" id="KW-0963">Cytoplasm</keyword>
<feature type="domain" description="DM10" evidence="14">
    <location>
        <begin position="229"/>
        <end position="327"/>
    </location>
</feature>
<evidence type="ECO:0000256" key="3">
    <source>
        <dbReference type="ARBA" id="ARBA00004245"/>
    </source>
</evidence>
<evidence type="ECO:0000313" key="16">
    <source>
        <dbReference type="Proteomes" id="UP000279271"/>
    </source>
</evidence>
<keyword evidence="7 11" id="KW-0450">Lipoyl</keyword>
<dbReference type="InterPro" id="IPR011053">
    <property type="entry name" value="Single_hybrid_motif"/>
</dbReference>
<dbReference type="GO" id="GO:0043014">
    <property type="term" value="F:alpha-tubulin binding"/>
    <property type="evidence" value="ECO:0007669"/>
    <property type="project" value="TreeGrafter"/>
</dbReference>
<feature type="domain" description="DM10" evidence="14">
    <location>
        <begin position="514"/>
        <end position="617"/>
    </location>
</feature>
<dbReference type="GO" id="GO:0060285">
    <property type="term" value="P:cilium-dependent cell motility"/>
    <property type="evidence" value="ECO:0007669"/>
    <property type="project" value="TreeGrafter"/>
</dbReference>
<dbReference type="Pfam" id="PF01597">
    <property type="entry name" value="GCV_H"/>
    <property type="match status" value="1"/>
</dbReference>
<evidence type="ECO:0000256" key="5">
    <source>
        <dbReference type="ARBA" id="ARBA00022490"/>
    </source>
</evidence>
<proteinExistence type="inferred from homology"/>
<evidence type="ECO:0000256" key="1">
    <source>
        <dbReference type="ARBA" id="ARBA00001938"/>
    </source>
</evidence>
<sequence>MALRQLASQAASGLGLRCTAPSLALTQSPVGLLQAALFRSYSTVIDGLKYAESHEYAKIEGDVATLGITDFAQSELGDVVYVEVPEVGASLSKGANLGVVESVKAASDIYSPLSGEVIEVNSALVDDPAKINAEPFEGGWLAKIKLSDPSEADSLLDANAYKKHVPLDARYPRTQTLSFKNGYAVADVPVASLKPACGPADHVAFPPAPSRIELSQATRPFVPAFVQYEHCVLRFLAWFKEVLPGILDEGEYIRKAVVSFWPEDCSLAIAEPRLPNSGLMQGTLVARHRCGLGLEDFSIGSTICVRKTQYHLCSADTYTRTFFSDRGLHLGEDLALPEAPTDGGAVSRPGSTDRREAPAESPTRYAEVALGKAAPSRHTQQFLKFSNQVLRFFAVWNDTGRLCGDVHRLQLRYYLEDDTVEIVEEGEAGNHVFLRRTPAGSKGEGVACLGGALLPLSLTTQDLGIGREVVVHGRPILLRDADAYTKTWLKASPKIHRGVPTPPKRDQYKLMNSGGIILRFQACFAPPVSEIDEPRRFVISFFAADDTLSVFEPPAAAAGGAGSKFLERTRAYWVPGQTATLISEKDIWVGAVIPLAGRRFELLAADNFTLQHMELAAHPMARLGDALTTLGQALSDGKLVQQLRAALPLHGVLSVEELAGVLTQRTSLTRHQVFTLHRHLARRGPVTTAALLETLLLPPS</sequence>
<dbReference type="GO" id="GO:0019464">
    <property type="term" value="P:glycine decarboxylation via glycine cleavage system"/>
    <property type="evidence" value="ECO:0007669"/>
    <property type="project" value="InterPro"/>
</dbReference>
<dbReference type="PROSITE" id="PS00189">
    <property type="entry name" value="LIPOYL"/>
    <property type="match status" value="1"/>
</dbReference>
<evidence type="ECO:0000256" key="7">
    <source>
        <dbReference type="ARBA" id="ARBA00022823"/>
    </source>
</evidence>
<dbReference type="PANTHER" id="PTHR12086">
    <property type="entry name" value="EF-HAND DOMAIN C-TERMINAL CONTAINING PROTEIN"/>
    <property type="match status" value="1"/>
</dbReference>
<dbReference type="Gene3D" id="2.40.50.100">
    <property type="match status" value="1"/>
</dbReference>
<dbReference type="Gene3D" id="2.30.29.170">
    <property type="match status" value="3"/>
</dbReference>
<comment type="cofactor">
    <cofactor evidence="1">
        <name>(R)-lipoate</name>
        <dbReference type="ChEBI" id="CHEBI:83088"/>
    </cofactor>
</comment>
<evidence type="ECO:0000256" key="2">
    <source>
        <dbReference type="ARBA" id="ARBA00004138"/>
    </source>
</evidence>
<feature type="region of interest" description="Disordered" evidence="12">
    <location>
        <begin position="335"/>
        <end position="363"/>
    </location>
</feature>
<evidence type="ECO:0000313" key="15">
    <source>
        <dbReference type="EMBL" id="RMZ56414.1"/>
    </source>
</evidence>
<dbReference type="HAMAP" id="MF_00272">
    <property type="entry name" value="GcvH"/>
    <property type="match status" value="1"/>
</dbReference>
<dbReference type="EMBL" id="QOKY01000144">
    <property type="protein sequence ID" value="RMZ56414.1"/>
    <property type="molecule type" value="Genomic_DNA"/>
</dbReference>
<name>A0A3M7L2U9_AUXPR</name>
<comment type="caution">
    <text evidence="15">The sequence shown here is derived from an EMBL/GenBank/DDBJ whole genome shotgun (WGS) entry which is preliminary data.</text>
</comment>
<protein>
    <recommendedName>
        <fullName evidence="17">Lipoyl-binding domain-containing protein</fullName>
    </recommendedName>
</protein>
<feature type="domain" description="DM10" evidence="14">
    <location>
        <begin position="386"/>
        <end position="493"/>
    </location>
</feature>
<dbReference type="InterPro" id="IPR003016">
    <property type="entry name" value="2-oxoA_DH_lipoyl-BS"/>
</dbReference>
<evidence type="ECO:0000259" key="14">
    <source>
        <dbReference type="PROSITE" id="PS51336"/>
    </source>
</evidence>
<reference evidence="16" key="1">
    <citation type="journal article" date="2018" name="Algal Res.">
        <title>Characterization of plant carbon substrate utilization by Auxenochlorella protothecoides.</title>
        <authorList>
            <person name="Vogler B.W."/>
            <person name="Starkenburg S.R."/>
            <person name="Sudasinghe N."/>
            <person name="Schambach J.Y."/>
            <person name="Rollin J.A."/>
            <person name="Pattathil S."/>
            <person name="Barry A.N."/>
        </authorList>
    </citation>
    <scope>NUCLEOTIDE SEQUENCE [LARGE SCALE GENOMIC DNA]</scope>
    <source>
        <strain evidence="16">UTEX 25</strain>
    </source>
</reference>
<dbReference type="NCBIfam" id="NF002270">
    <property type="entry name" value="PRK01202.1"/>
    <property type="match status" value="1"/>
</dbReference>
<feature type="modified residue" description="N6-lipoyllysine" evidence="11">
    <location>
        <position position="104"/>
    </location>
</feature>
<dbReference type="InterPro" id="IPR002930">
    <property type="entry name" value="GCV_H"/>
</dbReference>
<dbReference type="InterPro" id="IPR006602">
    <property type="entry name" value="DM10_dom"/>
</dbReference>
<evidence type="ECO:0000256" key="12">
    <source>
        <dbReference type="SAM" id="MobiDB-lite"/>
    </source>
</evidence>
<dbReference type="Pfam" id="PF06565">
    <property type="entry name" value="DM10_dom"/>
    <property type="match status" value="3"/>
</dbReference>
<keyword evidence="6" id="KW-0677">Repeat</keyword>
<comment type="subcellular location">
    <subcellularLocation>
        <location evidence="2">Cell projection</location>
        <location evidence="2">Cilium</location>
    </subcellularLocation>
    <subcellularLocation>
        <location evidence="3">Cytoplasm</location>
        <location evidence="3">Cytoskeleton</location>
    </subcellularLocation>
</comment>
<evidence type="ECO:0000256" key="8">
    <source>
        <dbReference type="ARBA" id="ARBA00022946"/>
    </source>
</evidence>
<feature type="domain" description="Lipoyl-binding" evidence="13">
    <location>
        <begin position="63"/>
        <end position="145"/>
    </location>
</feature>
<evidence type="ECO:0000256" key="4">
    <source>
        <dbReference type="ARBA" id="ARBA00009249"/>
    </source>
</evidence>
<dbReference type="AlphaFoldDB" id="A0A3M7L2U9"/>
<dbReference type="NCBIfam" id="TIGR00527">
    <property type="entry name" value="gcvH"/>
    <property type="match status" value="1"/>
</dbReference>
<gene>
    <name evidence="15" type="ORF">APUTEX25_004637</name>
</gene>
<dbReference type="SMART" id="SM00676">
    <property type="entry name" value="DM10"/>
    <property type="match status" value="3"/>
</dbReference>
<dbReference type="SUPFAM" id="SSF51230">
    <property type="entry name" value="Single hybrid motif"/>
    <property type="match status" value="1"/>
</dbReference>
<keyword evidence="8" id="KW-0809">Transit peptide</keyword>
<dbReference type="GO" id="GO:0005930">
    <property type="term" value="C:axoneme"/>
    <property type="evidence" value="ECO:0007669"/>
    <property type="project" value="TreeGrafter"/>
</dbReference>
<keyword evidence="9" id="KW-0206">Cytoskeleton</keyword>
<dbReference type="CDD" id="cd06848">
    <property type="entry name" value="GCS_H"/>
    <property type="match status" value="1"/>
</dbReference>
<keyword evidence="10" id="KW-0966">Cell projection</keyword>
<dbReference type="InterPro" id="IPR000089">
    <property type="entry name" value="Biotin_lipoyl"/>
</dbReference>